<dbReference type="OrthoDB" id="1685206at2759"/>
<dbReference type="InterPro" id="IPR046830">
    <property type="entry name" value="Calmod_bind_M"/>
</dbReference>
<dbReference type="RefSeq" id="XP_022968713.1">
    <property type="nucleotide sequence ID" value="XM_023112945.1"/>
</dbReference>
<dbReference type="GO" id="GO:0003700">
    <property type="term" value="F:DNA-binding transcription factor activity"/>
    <property type="evidence" value="ECO:0007669"/>
    <property type="project" value="TreeGrafter"/>
</dbReference>
<evidence type="ECO:0000259" key="1">
    <source>
        <dbReference type="Pfam" id="PF07887"/>
    </source>
</evidence>
<proteinExistence type="predicted"/>
<dbReference type="PANTHER" id="PTHR31713:SF43">
    <property type="entry name" value="CALMODULIN-BINDING PROTEIN 60 G"/>
    <property type="match status" value="1"/>
</dbReference>
<dbReference type="InterPro" id="IPR046831">
    <property type="entry name" value="Calmodulin_bind_N"/>
</dbReference>
<dbReference type="GeneID" id="111467868"/>
<keyword evidence="3" id="KW-1185">Reference proteome</keyword>
<feature type="domain" description="Calmodulin binding protein-like N-terminal" evidence="1">
    <location>
        <begin position="101"/>
        <end position="255"/>
    </location>
</feature>
<dbReference type="Pfam" id="PF20451">
    <property type="entry name" value="Calmod_bind_M"/>
    <property type="match status" value="1"/>
</dbReference>
<gene>
    <name evidence="4" type="primary">LOC111467868</name>
</gene>
<accession>A0A6J1HYX2</accession>
<dbReference type="GO" id="GO:0005516">
    <property type="term" value="F:calmodulin binding"/>
    <property type="evidence" value="ECO:0007669"/>
    <property type="project" value="InterPro"/>
</dbReference>
<dbReference type="InterPro" id="IPR012416">
    <property type="entry name" value="CBP60"/>
</dbReference>
<protein>
    <submittedName>
        <fullName evidence="4">Calmodulin-binding protein 60 G-like isoform X1</fullName>
    </submittedName>
</protein>
<dbReference type="GO" id="GO:0005634">
    <property type="term" value="C:nucleus"/>
    <property type="evidence" value="ECO:0007669"/>
    <property type="project" value="TreeGrafter"/>
</dbReference>
<dbReference type="KEGG" id="cmax:111467868"/>
<evidence type="ECO:0000313" key="4">
    <source>
        <dbReference type="RefSeq" id="XP_022968713.1"/>
    </source>
</evidence>
<evidence type="ECO:0000313" key="3">
    <source>
        <dbReference type="Proteomes" id="UP000504608"/>
    </source>
</evidence>
<dbReference type="PANTHER" id="PTHR31713">
    <property type="entry name" value="OS02G0177800 PROTEIN"/>
    <property type="match status" value="1"/>
</dbReference>
<dbReference type="Pfam" id="PF07887">
    <property type="entry name" value="Calmodulin_bind"/>
    <property type="match status" value="1"/>
</dbReference>
<sequence>MDTQTAKDKGPIWDVDEFVDTQSSSKTHPFFLNGLEAESVLYQGLSARQVAIFEGFIRSVVHEVVELQVNYYIRSILSRNSQLSNHIGKEATINGFGASKFKLLFLNQTAPTIFTNNEIEARNGKPLLVAICDTTNSNGIIKTGPLSSALVELVVLNLEFGSDQRVDESSWTSRDFNNNVVSKREGKRPLIVGNDMIICLKNGVGFIKGLSFSDNSSWTKSKKFRLGAKVVDKNILAKFPRIVEAVSKPFRVMDHRGKVYKKHHPPRREDEIWRLEGIGKDGIYHNRLFSKGIKNVDDFLKAYHKKGPTYFRKLLGGRVPQNTWKRMVNNALECDAFIASMASNPSFRVRSMGNETMGGEAFDMNSEVSEPKNYSESDGLQFDGQLQDLVSYPPTFEERLSGNYEGIIGGHDFEGTGEQDYHFIFDNDYLPLLPHGEASNSDSHNNDNVMTHEQYNQGRCWTGLVP</sequence>
<reference evidence="4" key="1">
    <citation type="submission" date="2025-08" db="UniProtKB">
        <authorList>
            <consortium name="RefSeq"/>
        </authorList>
    </citation>
    <scope>IDENTIFICATION</scope>
    <source>
        <tissue evidence="4">Young leaves</tissue>
    </source>
</reference>
<name>A0A6J1HYX2_CUCMA</name>
<dbReference type="AlphaFoldDB" id="A0A6J1HYX2"/>
<dbReference type="Proteomes" id="UP000504608">
    <property type="component" value="Unplaced"/>
</dbReference>
<organism evidence="3 4">
    <name type="scientific">Cucurbita maxima</name>
    <name type="common">Pumpkin</name>
    <name type="synonym">Winter squash</name>
    <dbReference type="NCBI Taxonomy" id="3661"/>
    <lineage>
        <taxon>Eukaryota</taxon>
        <taxon>Viridiplantae</taxon>
        <taxon>Streptophyta</taxon>
        <taxon>Embryophyta</taxon>
        <taxon>Tracheophyta</taxon>
        <taxon>Spermatophyta</taxon>
        <taxon>Magnoliopsida</taxon>
        <taxon>eudicotyledons</taxon>
        <taxon>Gunneridae</taxon>
        <taxon>Pentapetalae</taxon>
        <taxon>rosids</taxon>
        <taxon>fabids</taxon>
        <taxon>Cucurbitales</taxon>
        <taxon>Cucurbitaceae</taxon>
        <taxon>Cucurbiteae</taxon>
        <taxon>Cucurbita</taxon>
    </lineage>
</organism>
<feature type="domain" description="Calmodulin binding protein central" evidence="2">
    <location>
        <begin position="269"/>
        <end position="334"/>
    </location>
</feature>
<dbReference type="GO" id="GO:0080142">
    <property type="term" value="P:regulation of salicylic acid biosynthetic process"/>
    <property type="evidence" value="ECO:0007669"/>
    <property type="project" value="TreeGrafter"/>
</dbReference>
<evidence type="ECO:0000259" key="2">
    <source>
        <dbReference type="Pfam" id="PF20451"/>
    </source>
</evidence>
<dbReference type="GO" id="GO:0043565">
    <property type="term" value="F:sequence-specific DNA binding"/>
    <property type="evidence" value="ECO:0007669"/>
    <property type="project" value="TreeGrafter"/>
</dbReference>